<dbReference type="Proteomes" id="UP000824540">
    <property type="component" value="Unassembled WGS sequence"/>
</dbReference>
<accession>A0A8T2NN92</accession>
<protein>
    <submittedName>
        <fullName evidence="1">Uncharacterized protein</fullName>
    </submittedName>
</protein>
<dbReference type="AlphaFoldDB" id="A0A8T2NN92"/>
<name>A0A8T2NN92_9TELE</name>
<evidence type="ECO:0000313" key="2">
    <source>
        <dbReference type="Proteomes" id="UP000824540"/>
    </source>
</evidence>
<gene>
    <name evidence="1" type="ORF">JZ751_019029</name>
</gene>
<organism evidence="1 2">
    <name type="scientific">Albula glossodonta</name>
    <name type="common">roundjaw bonefish</name>
    <dbReference type="NCBI Taxonomy" id="121402"/>
    <lineage>
        <taxon>Eukaryota</taxon>
        <taxon>Metazoa</taxon>
        <taxon>Chordata</taxon>
        <taxon>Craniata</taxon>
        <taxon>Vertebrata</taxon>
        <taxon>Euteleostomi</taxon>
        <taxon>Actinopterygii</taxon>
        <taxon>Neopterygii</taxon>
        <taxon>Teleostei</taxon>
        <taxon>Albuliformes</taxon>
        <taxon>Albulidae</taxon>
        <taxon>Albula</taxon>
    </lineage>
</organism>
<comment type="caution">
    <text evidence="1">The sequence shown here is derived from an EMBL/GenBank/DDBJ whole genome shotgun (WGS) entry which is preliminary data.</text>
</comment>
<reference evidence="1" key="1">
    <citation type="thesis" date="2021" institute="BYU ScholarsArchive" country="Provo, UT, USA">
        <title>Applications of and Algorithms for Genome Assembly and Genomic Analyses with an Emphasis on Marine Teleosts.</title>
        <authorList>
            <person name="Pickett B.D."/>
        </authorList>
    </citation>
    <scope>NUCLEOTIDE SEQUENCE</scope>
    <source>
        <strain evidence="1">HI-2016</strain>
    </source>
</reference>
<sequence length="169" mass="18589">MTPLTGLELYDRFVTGGEGQGKREATSYDSKSCLLFVCGVTAIVLPDSQAEKLQDQLRSASITVYGPLSFDLQRLFFTRKHPFREQDDRSGLHLSPNVCDRMCQASVSWLQTCRGSLERGRGALWLVPTLLPGSWSAPTSGDLGTPYQAECPPLHSTSPYHILRGTAVL</sequence>
<dbReference type="EMBL" id="JAFBMS010000034">
    <property type="protein sequence ID" value="KAG9341524.1"/>
    <property type="molecule type" value="Genomic_DNA"/>
</dbReference>
<proteinExistence type="predicted"/>
<keyword evidence="2" id="KW-1185">Reference proteome</keyword>
<evidence type="ECO:0000313" key="1">
    <source>
        <dbReference type="EMBL" id="KAG9341524.1"/>
    </source>
</evidence>